<evidence type="ECO:0000313" key="1">
    <source>
        <dbReference type="EMBL" id="WYW16039.1"/>
    </source>
</evidence>
<organism evidence="1 2">
    <name type="scientific">Amycolatopsis coloradensis</name>
    <dbReference type="NCBI Taxonomy" id="76021"/>
    <lineage>
        <taxon>Bacteria</taxon>
        <taxon>Bacillati</taxon>
        <taxon>Actinomycetota</taxon>
        <taxon>Actinomycetes</taxon>
        <taxon>Pseudonocardiales</taxon>
        <taxon>Pseudonocardiaceae</taxon>
        <taxon>Amycolatopsis</taxon>
    </lineage>
</organism>
<accession>A0ACD5B9E1</accession>
<sequence length="484" mass="55090">MGDDSPNPPTARLFKGFEAYQSPTDADYSAVLKTGLVVLDTNVLLNLYRFTKEARGDLLRVFERLGDSMWVPHQAAHEFFRNREQTILTRHNVHAAAVKDLEKPVQAVRDVMSRWMKAVGLPQSRRHELLSTLDEAYSKIREFITEDRDDSLQGARDTNTDPILAMLLRLLDGRIGPAFSQEAMAKALKEAERRNQTRTPPGYQDREKDDNRSAGDYLVWEQTLFEAERRKVDVLFVTGDVKEDWWRRVQNLPVGPRVELVDELRDRTGRRLLMAQPQDLLRIAGNLLDIVVRPSSVEEIQDSGRVEAGATSTRQDRIRLYLESALGTGLPAGMVLNSRGANELSGWDIVIDGSHRQRVLIWFYDPLRPFNDIATDSVRSTATAMVRGARRRFLGEESWLVCVADLTTLARRMDVERREPWENNPEKNSASARAAAEFAPYLRNLKEAGFDHVDHVIDTETDNLARLDSVADKVREYLARSARP</sequence>
<reference evidence="1" key="1">
    <citation type="submission" date="2023-10" db="EMBL/GenBank/DDBJ databases">
        <title>Whole genome sequencing of actinobacterial strain Amycolatopsis sp. (BCA-696) identifies the underlying plant growth-promoting genes.</title>
        <authorList>
            <person name="Gandham P."/>
            <person name="Vadla N."/>
            <person name="Saji A."/>
            <person name="Srinivas V."/>
            <person name="Ruperao P."/>
            <person name="Selvanayagam S."/>
            <person name="Saxena R.K."/>
            <person name="Rathore A."/>
            <person name="Gopalakrishnan S."/>
            <person name="Thakur V."/>
        </authorList>
    </citation>
    <scope>NUCLEOTIDE SEQUENCE</scope>
    <source>
        <strain evidence="1">BCA-696</strain>
    </source>
</reference>
<protein>
    <submittedName>
        <fullName evidence="1">PIN domain-containing protein</fullName>
    </submittedName>
</protein>
<dbReference type="Proteomes" id="UP001456344">
    <property type="component" value="Chromosome"/>
</dbReference>
<name>A0ACD5B9E1_9PSEU</name>
<dbReference type="EMBL" id="CP150484">
    <property type="protein sequence ID" value="WYW16039.1"/>
    <property type="molecule type" value="Genomic_DNA"/>
</dbReference>
<keyword evidence="2" id="KW-1185">Reference proteome</keyword>
<gene>
    <name evidence="1" type="ORF">LCL61_10800</name>
</gene>
<proteinExistence type="predicted"/>
<evidence type="ECO:0000313" key="2">
    <source>
        <dbReference type="Proteomes" id="UP001456344"/>
    </source>
</evidence>